<organism evidence="1 2">
    <name type="scientific">Pomacea canaliculata</name>
    <name type="common">Golden apple snail</name>
    <dbReference type="NCBI Taxonomy" id="400727"/>
    <lineage>
        <taxon>Eukaryota</taxon>
        <taxon>Metazoa</taxon>
        <taxon>Spiralia</taxon>
        <taxon>Lophotrochozoa</taxon>
        <taxon>Mollusca</taxon>
        <taxon>Gastropoda</taxon>
        <taxon>Caenogastropoda</taxon>
        <taxon>Architaenioglossa</taxon>
        <taxon>Ampullarioidea</taxon>
        <taxon>Ampullariidae</taxon>
        <taxon>Pomacea</taxon>
    </lineage>
</organism>
<comment type="caution">
    <text evidence="1">The sequence shown here is derived from an EMBL/GenBank/DDBJ whole genome shotgun (WGS) entry which is preliminary data.</text>
</comment>
<reference evidence="1 2" key="1">
    <citation type="submission" date="2018-04" db="EMBL/GenBank/DDBJ databases">
        <title>The genome of golden apple snail Pomacea canaliculata provides insight into stress tolerance and invasive adaptation.</title>
        <authorList>
            <person name="Liu C."/>
            <person name="Liu B."/>
            <person name="Ren Y."/>
            <person name="Zhang Y."/>
            <person name="Wang H."/>
            <person name="Li S."/>
            <person name="Jiang F."/>
            <person name="Yin L."/>
            <person name="Zhang G."/>
            <person name="Qian W."/>
            <person name="Fan W."/>
        </authorList>
    </citation>
    <scope>NUCLEOTIDE SEQUENCE [LARGE SCALE GENOMIC DNA]</scope>
    <source>
        <strain evidence="1">SZHN2017</strain>
        <tissue evidence="1">Muscle</tissue>
    </source>
</reference>
<evidence type="ECO:0000313" key="2">
    <source>
        <dbReference type="Proteomes" id="UP000245119"/>
    </source>
</evidence>
<proteinExistence type="predicted"/>
<dbReference type="EMBL" id="PZQS01000005">
    <property type="protein sequence ID" value="PVD30471.1"/>
    <property type="molecule type" value="Genomic_DNA"/>
</dbReference>
<name>A0A2T7PAN2_POMCA</name>
<protein>
    <submittedName>
        <fullName evidence="1">Uncharacterized protein</fullName>
    </submittedName>
</protein>
<sequence>MPQADLTRLATKLRHRVLSSGLLDKDQKERKVSSKMCKRERDRRCVTDKVYSSKVAVNNSPSINARQYPINSSNSR</sequence>
<accession>A0A2T7PAN2</accession>
<evidence type="ECO:0000313" key="1">
    <source>
        <dbReference type="EMBL" id="PVD30471.1"/>
    </source>
</evidence>
<dbReference type="AlphaFoldDB" id="A0A2T7PAN2"/>
<keyword evidence="2" id="KW-1185">Reference proteome</keyword>
<dbReference type="Proteomes" id="UP000245119">
    <property type="component" value="Linkage Group LG5"/>
</dbReference>
<gene>
    <name evidence="1" type="ORF">C0Q70_09737</name>
</gene>